<keyword evidence="3" id="KW-1185">Reference proteome</keyword>
<proteinExistence type="predicted"/>
<feature type="compositionally biased region" description="Low complexity" evidence="1">
    <location>
        <begin position="327"/>
        <end position="336"/>
    </location>
</feature>
<organism evidence="2 3">
    <name type="scientific">Actinophytocola algeriensis</name>
    <dbReference type="NCBI Taxonomy" id="1768010"/>
    <lineage>
        <taxon>Bacteria</taxon>
        <taxon>Bacillati</taxon>
        <taxon>Actinomycetota</taxon>
        <taxon>Actinomycetes</taxon>
        <taxon>Pseudonocardiales</taxon>
        <taxon>Pseudonocardiaceae</taxon>
    </lineage>
</organism>
<evidence type="ECO:0000313" key="2">
    <source>
        <dbReference type="EMBL" id="MBB4910685.1"/>
    </source>
</evidence>
<dbReference type="AlphaFoldDB" id="A0A7W7QBN3"/>
<feature type="region of interest" description="Disordered" evidence="1">
    <location>
        <begin position="327"/>
        <end position="346"/>
    </location>
</feature>
<evidence type="ECO:0000313" key="3">
    <source>
        <dbReference type="Proteomes" id="UP000520767"/>
    </source>
</evidence>
<feature type="region of interest" description="Disordered" evidence="1">
    <location>
        <begin position="294"/>
        <end position="315"/>
    </location>
</feature>
<evidence type="ECO:0000256" key="1">
    <source>
        <dbReference type="SAM" id="MobiDB-lite"/>
    </source>
</evidence>
<sequence>MSGWSDVEQGRRDWDWDVLVGDLDQAEYLTPAGREVTRRAIVGLSEFFGPGWLSRAANPRDPHDRVALAMVSPSLFGPSPRQRAAFVELLGWWASVQILRDAGAEGIGKLRRTMCSNPARNELRHAVAQARLAAQALLAGARVTLEPAKPEGGPGDLRAVRGESDVFLEYRAIKPDTTSVEHIDRMEQASMFLLMIGGEHRVTWSGDLPLEPDDTWYQRIREASEQCARTATPIEVAVAGAVLRCTPGDANPADDDSGVVRWPRFDQDQHDRLMRALNQPRRRGRRVRRGSGWRIAERCGRGPRSPRPRSQSRSTHSLMFCVTSSQSTGTCSVSSSPQDSPNRPRRTRHRYGLVAARGLCGCCRQDSAGNPWWSSDRSQCRASSRSCVSCATTSRAGWTRRWPAWVPDP</sequence>
<reference evidence="2 3" key="1">
    <citation type="submission" date="2020-08" db="EMBL/GenBank/DDBJ databases">
        <title>Genomic Encyclopedia of Type Strains, Phase III (KMG-III): the genomes of soil and plant-associated and newly described type strains.</title>
        <authorList>
            <person name="Whitman W."/>
        </authorList>
    </citation>
    <scope>NUCLEOTIDE SEQUENCE [LARGE SCALE GENOMIC DNA]</scope>
    <source>
        <strain evidence="2 3">CECT 8960</strain>
    </source>
</reference>
<protein>
    <submittedName>
        <fullName evidence="2">Uncharacterized protein</fullName>
    </submittedName>
</protein>
<dbReference type="EMBL" id="JACHJQ010000008">
    <property type="protein sequence ID" value="MBB4910685.1"/>
    <property type="molecule type" value="Genomic_DNA"/>
</dbReference>
<dbReference type="Proteomes" id="UP000520767">
    <property type="component" value="Unassembled WGS sequence"/>
</dbReference>
<accession>A0A7W7QBN3</accession>
<comment type="caution">
    <text evidence="2">The sequence shown here is derived from an EMBL/GenBank/DDBJ whole genome shotgun (WGS) entry which is preliminary data.</text>
</comment>
<name>A0A7W7QBN3_9PSEU</name>
<gene>
    <name evidence="2" type="ORF">FHR82_006944</name>
</gene>